<dbReference type="AlphaFoldDB" id="A0A016VBV3"/>
<accession>A0A016VBV3</accession>
<evidence type="ECO:0000313" key="1">
    <source>
        <dbReference type="EMBL" id="EYC24910.1"/>
    </source>
</evidence>
<name>A0A016VBV3_9BILA</name>
<proteinExistence type="predicted"/>
<dbReference type="EMBL" id="JARK01001349">
    <property type="protein sequence ID" value="EYC24910.1"/>
    <property type="molecule type" value="Genomic_DNA"/>
</dbReference>
<reference evidence="2" key="1">
    <citation type="journal article" date="2015" name="Nat. Genet.">
        <title>The genome and transcriptome of the zoonotic hookworm Ancylostoma ceylanicum identify infection-specific gene families.</title>
        <authorList>
            <person name="Schwarz E.M."/>
            <person name="Hu Y."/>
            <person name="Antoshechkin I."/>
            <person name="Miller M.M."/>
            <person name="Sternberg P.W."/>
            <person name="Aroian R.V."/>
        </authorList>
    </citation>
    <scope>NUCLEOTIDE SEQUENCE</scope>
    <source>
        <strain evidence="2">HY135</strain>
    </source>
</reference>
<protein>
    <submittedName>
        <fullName evidence="1">Uncharacterized protein</fullName>
    </submittedName>
</protein>
<evidence type="ECO:0000313" key="2">
    <source>
        <dbReference type="Proteomes" id="UP000024635"/>
    </source>
</evidence>
<gene>
    <name evidence="1" type="primary">Acey_s0013.g2172</name>
    <name evidence="1" type="ORF">Y032_0013g2172</name>
</gene>
<keyword evidence="2" id="KW-1185">Reference proteome</keyword>
<comment type="caution">
    <text evidence="1">The sequence shown here is derived from an EMBL/GenBank/DDBJ whole genome shotgun (WGS) entry which is preliminary data.</text>
</comment>
<organism evidence="1 2">
    <name type="scientific">Ancylostoma ceylanicum</name>
    <dbReference type="NCBI Taxonomy" id="53326"/>
    <lineage>
        <taxon>Eukaryota</taxon>
        <taxon>Metazoa</taxon>
        <taxon>Ecdysozoa</taxon>
        <taxon>Nematoda</taxon>
        <taxon>Chromadorea</taxon>
        <taxon>Rhabditida</taxon>
        <taxon>Rhabditina</taxon>
        <taxon>Rhabditomorpha</taxon>
        <taxon>Strongyloidea</taxon>
        <taxon>Ancylostomatidae</taxon>
        <taxon>Ancylostomatinae</taxon>
        <taxon>Ancylostoma</taxon>
    </lineage>
</organism>
<dbReference type="Proteomes" id="UP000024635">
    <property type="component" value="Unassembled WGS sequence"/>
</dbReference>
<sequence length="191" mass="20012">MAEETDVNNSGSVVLLNFMTEEELVVNFLDNVATLELKVISADCDSFEPTIAAEPKVVFLGDVSPFGSIVERELDVIFPTSRVSLDFTIAELEVNLKDVASLDSEGAAELGVSDVASLDSEVAAELGVSDVASLDSEGAAELGVSDVASLDSDVTIELGVVPQTGVVPLDFGENELEILSVGRRSVLDGSF</sequence>